<keyword evidence="4 11" id="KW-0813">Transport</keyword>
<keyword evidence="15" id="KW-1185">Reference proteome</keyword>
<keyword evidence="10 11" id="KW-0472">Membrane</keyword>
<evidence type="ECO:0000256" key="8">
    <source>
        <dbReference type="ARBA" id="ARBA00022840"/>
    </source>
</evidence>
<feature type="transmembrane region" description="Helical" evidence="11">
    <location>
        <begin position="94"/>
        <end position="118"/>
    </location>
</feature>
<dbReference type="InterPro" id="IPR003593">
    <property type="entry name" value="AAA+_ATPase"/>
</dbReference>
<dbReference type="PROSITE" id="PS50893">
    <property type="entry name" value="ABC_TRANSPORTER_2"/>
    <property type="match status" value="1"/>
</dbReference>
<keyword evidence="6 11" id="KW-0812">Transmembrane</keyword>
<dbReference type="SUPFAM" id="SSF161098">
    <property type="entry name" value="MetI-like"/>
    <property type="match status" value="1"/>
</dbReference>
<name>A0ABX7ERP5_9HYPH</name>
<evidence type="ECO:0000256" key="1">
    <source>
        <dbReference type="ARBA" id="ARBA00004417"/>
    </source>
</evidence>
<evidence type="ECO:0000313" key="14">
    <source>
        <dbReference type="EMBL" id="QRF50662.1"/>
    </source>
</evidence>
<dbReference type="InterPro" id="IPR017871">
    <property type="entry name" value="ABC_transporter-like_CS"/>
</dbReference>
<keyword evidence="8" id="KW-0067">ATP-binding</keyword>
<evidence type="ECO:0000259" key="13">
    <source>
        <dbReference type="PROSITE" id="PS50928"/>
    </source>
</evidence>
<feature type="domain" description="ABC transmembrane type-1" evidence="13">
    <location>
        <begin position="90"/>
        <end position="279"/>
    </location>
</feature>
<accession>A0ABX7ERP5</accession>
<dbReference type="InterPro" id="IPR000515">
    <property type="entry name" value="MetI-like"/>
</dbReference>
<dbReference type="InterPro" id="IPR013563">
    <property type="entry name" value="Oligopep_ABC_C"/>
</dbReference>
<organism evidence="14 15">
    <name type="scientific">Rhizobium rosettiformans</name>
    <dbReference type="NCBI Taxonomy" id="1368430"/>
    <lineage>
        <taxon>Bacteria</taxon>
        <taxon>Pseudomonadati</taxon>
        <taxon>Pseudomonadota</taxon>
        <taxon>Alphaproteobacteria</taxon>
        <taxon>Hyphomicrobiales</taxon>
        <taxon>Rhizobiaceae</taxon>
        <taxon>Rhizobium/Agrobacterium group</taxon>
        <taxon>Rhizobium</taxon>
    </lineage>
</organism>
<evidence type="ECO:0000256" key="3">
    <source>
        <dbReference type="ARBA" id="ARBA00005417"/>
    </source>
</evidence>
<gene>
    <name evidence="14" type="ORF">D4A92_03965</name>
</gene>
<dbReference type="Pfam" id="PF08352">
    <property type="entry name" value="oligo_HPY"/>
    <property type="match status" value="1"/>
</dbReference>
<keyword evidence="5" id="KW-1003">Cell membrane</keyword>
<evidence type="ECO:0000256" key="7">
    <source>
        <dbReference type="ARBA" id="ARBA00022741"/>
    </source>
</evidence>
<evidence type="ECO:0000256" key="4">
    <source>
        <dbReference type="ARBA" id="ARBA00022448"/>
    </source>
</evidence>
<dbReference type="CDD" id="cd03257">
    <property type="entry name" value="ABC_NikE_OppD_transporters"/>
    <property type="match status" value="1"/>
</dbReference>
<evidence type="ECO:0000256" key="2">
    <source>
        <dbReference type="ARBA" id="ARBA00004651"/>
    </source>
</evidence>
<sequence length="599" mass="63603">MSTVSAVTPPKVASGRITSWRLLLNNRLAAAGLVLIGLIALLILLVPILPLPDPDATAPAQRLKPVLTAGHLLGTDQLGRDILSRLLWGARLSVTVGFTATLIAALIGSVIGIVAGYVGGRTDNAIMRGIDMLMAFPYILLALAIVAALGPGLMNALYAIAIVNIPFFARNVRGVTLGYAHREFVDAARLSGKGHLSVMFTEVLPNVAPVIVITMSTTAGWMILETAGLSFLGLGAQPPQADLGSMLGEGRAQLFTAPHVSIVPGVMIFLIVISLNVLGDGIRDVLDPRLRSGALARPGPVTEIATDRNVPENSAQDAALSIEGLETGFRSGNDIIPAVRGISLHVKRGECLGLIGESGSGKSVTALSVMGLVASPPGIIQSGAIYVGNEDVLAMSQTRLISLRGSRVAYVFQDPLTTLHPMYPVGRQVEEAIAAHQSVSAKDRRERAIALLEKVGIPEARERAKHYPHQLSGGQRQRIGIAMALANDPDVIIADEPTTALDVTVQARILELLRDLQRERGMALLFITHDFGVVSEICDRVAVMKDGEIVETGETRAVLANPQHDYTKRLIACVPELGTGAQFLERVARLFPKQNAEVS</sequence>
<evidence type="ECO:0000313" key="15">
    <source>
        <dbReference type="Proteomes" id="UP000596351"/>
    </source>
</evidence>
<evidence type="ECO:0000256" key="11">
    <source>
        <dbReference type="RuleBase" id="RU363032"/>
    </source>
</evidence>
<protein>
    <submittedName>
        <fullName evidence="14">ABC transporter permease subunit</fullName>
    </submittedName>
</protein>
<dbReference type="SMART" id="SM00382">
    <property type="entry name" value="AAA"/>
    <property type="match status" value="1"/>
</dbReference>
<dbReference type="EMBL" id="CP032405">
    <property type="protein sequence ID" value="QRF50662.1"/>
    <property type="molecule type" value="Genomic_DNA"/>
</dbReference>
<dbReference type="PANTHER" id="PTHR43297">
    <property type="entry name" value="OLIGOPEPTIDE TRANSPORT ATP-BINDING PROTEIN APPD"/>
    <property type="match status" value="1"/>
</dbReference>
<dbReference type="PROSITE" id="PS00211">
    <property type="entry name" value="ABC_TRANSPORTER_1"/>
    <property type="match status" value="1"/>
</dbReference>
<evidence type="ECO:0000259" key="12">
    <source>
        <dbReference type="PROSITE" id="PS50893"/>
    </source>
</evidence>
<dbReference type="InterPro" id="IPR050388">
    <property type="entry name" value="ABC_Ni/Peptide_Import"/>
</dbReference>
<dbReference type="Proteomes" id="UP000596351">
    <property type="component" value="Chromosome"/>
</dbReference>
<dbReference type="CDD" id="cd06261">
    <property type="entry name" value="TM_PBP2"/>
    <property type="match status" value="1"/>
</dbReference>
<comment type="similarity">
    <text evidence="11">Belongs to the binding-protein-dependent transport system permease family.</text>
</comment>
<keyword evidence="9 11" id="KW-1133">Transmembrane helix</keyword>
<keyword evidence="7" id="KW-0547">Nucleotide-binding</keyword>
<feature type="transmembrane region" description="Helical" evidence="11">
    <location>
        <begin position="28"/>
        <end position="49"/>
    </location>
</feature>
<dbReference type="RefSeq" id="WP_203018271.1">
    <property type="nucleotide sequence ID" value="NZ_CP032405.1"/>
</dbReference>
<evidence type="ECO:0000256" key="9">
    <source>
        <dbReference type="ARBA" id="ARBA00022989"/>
    </source>
</evidence>
<dbReference type="Gene3D" id="3.40.50.300">
    <property type="entry name" value="P-loop containing nucleotide triphosphate hydrolases"/>
    <property type="match status" value="1"/>
</dbReference>
<dbReference type="Pfam" id="PF00005">
    <property type="entry name" value="ABC_tran"/>
    <property type="match status" value="1"/>
</dbReference>
<proteinExistence type="inferred from homology"/>
<evidence type="ECO:0000256" key="5">
    <source>
        <dbReference type="ARBA" id="ARBA00022475"/>
    </source>
</evidence>
<dbReference type="InterPro" id="IPR027417">
    <property type="entry name" value="P-loop_NTPase"/>
</dbReference>
<feature type="transmembrane region" description="Helical" evidence="11">
    <location>
        <begin position="130"/>
        <end position="150"/>
    </location>
</feature>
<dbReference type="InterPro" id="IPR003439">
    <property type="entry name" value="ABC_transporter-like_ATP-bd"/>
</dbReference>
<dbReference type="PROSITE" id="PS50928">
    <property type="entry name" value="ABC_TM1"/>
    <property type="match status" value="1"/>
</dbReference>
<dbReference type="InterPro" id="IPR035906">
    <property type="entry name" value="MetI-like_sf"/>
</dbReference>
<dbReference type="Gene3D" id="1.10.3720.10">
    <property type="entry name" value="MetI-like"/>
    <property type="match status" value="1"/>
</dbReference>
<dbReference type="Pfam" id="PF00528">
    <property type="entry name" value="BPD_transp_1"/>
    <property type="match status" value="1"/>
</dbReference>
<reference evidence="14 15" key="1">
    <citation type="submission" date="2018-09" db="EMBL/GenBank/DDBJ databases">
        <title>Rhizobium sp. MAE2-X.</title>
        <authorList>
            <person name="Lee Y."/>
            <person name="Jeon C.O."/>
        </authorList>
    </citation>
    <scope>NUCLEOTIDE SEQUENCE [LARGE SCALE GENOMIC DNA]</scope>
    <source>
        <strain evidence="14 15">MAE2-X</strain>
    </source>
</reference>
<dbReference type="InterPro" id="IPR025966">
    <property type="entry name" value="OppC_N"/>
</dbReference>
<feature type="domain" description="ABC transporter" evidence="12">
    <location>
        <begin position="320"/>
        <end position="571"/>
    </location>
</feature>
<evidence type="ECO:0000256" key="6">
    <source>
        <dbReference type="ARBA" id="ARBA00022692"/>
    </source>
</evidence>
<comment type="similarity">
    <text evidence="3">Belongs to the ABC transporter superfamily.</text>
</comment>
<dbReference type="PANTHER" id="PTHR43297:SF2">
    <property type="entry name" value="DIPEPTIDE TRANSPORT ATP-BINDING PROTEIN DPPD"/>
    <property type="match status" value="1"/>
</dbReference>
<comment type="subcellular location">
    <subcellularLocation>
        <location evidence="1">Cell inner membrane</location>
        <topology evidence="1">Peripheral membrane protein</topology>
    </subcellularLocation>
    <subcellularLocation>
        <location evidence="2 11">Cell membrane</location>
        <topology evidence="2 11">Multi-pass membrane protein</topology>
    </subcellularLocation>
</comment>
<dbReference type="SUPFAM" id="SSF52540">
    <property type="entry name" value="P-loop containing nucleoside triphosphate hydrolases"/>
    <property type="match status" value="1"/>
</dbReference>
<evidence type="ECO:0000256" key="10">
    <source>
        <dbReference type="ARBA" id="ARBA00023136"/>
    </source>
</evidence>
<dbReference type="Pfam" id="PF12911">
    <property type="entry name" value="OppC_N"/>
    <property type="match status" value="1"/>
</dbReference>